<dbReference type="GO" id="GO:0019867">
    <property type="term" value="C:outer membrane"/>
    <property type="evidence" value="ECO:0007669"/>
    <property type="project" value="InterPro"/>
</dbReference>
<organism evidence="4 5">
    <name type="scientific">Bizionia echini</name>
    <dbReference type="NCBI Taxonomy" id="649333"/>
    <lineage>
        <taxon>Bacteria</taxon>
        <taxon>Pseudomonadati</taxon>
        <taxon>Bacteroidota</taxon>
        <taxon>Flavobacteriia</taxon>
        <taxon>Flavobacteriales</taxon>
        <taxon>Flavobacteriaceae</taxon>
        <taxon>Bizionia</taxon>
    </lineage>
</organism>
<gene>
    <name evidence="4" type="ORF">SAMN04487989_103114</name>
</gene>
<evidence type="ECO:0000313" key="4">
    <source>
        <dbReference type="EMBL" id="SFN73681.1"/>
    </source>
</evidence>
<accession>A0A1I5BGS4</accession>
<keyword evidence="2" id="KW-0472">Membrane</keyword>
<evidence type="ECO:0000313" key="5">
    <source>
        <dbReference type="Proteomes" id="UP000198705"/>
    </source>
</evidence>
<feature type="domain" description="Bacterial surface antigen (D15)" evidence="3">
    <location>
        <begin position="120"/>
        <end position="272"/>
    </location>
</feature>
<dbReference type="RefSeq" id="WP_092207838.1">
    <property type="nucleotide sequence ID" value="NZ_FOVN01000003.1"/>
</dbReference>
<dbReference type="EMBL" id="FOVN01000003">
    <property type="protein sequence ID" value="SFN73681.1"/>
    <property type="molecule type" value="Genomic_DNA"/>
</dbReference>
<dbReference type="AlphaFoldDB" id="A0A1I5BGS4"/>
<name>A0A1I5BGS4_9FLAO</name>
<evidence type="ECO:0000256" key="1">
    <source>
        <dbReference type="ARBA" id="ARBA00004370"/>
    </source>
</evidence>
<dbReference type="InterPro" id="IPR000184">
    <property type="entry name" value="Bac_surfAg_D15"/>
</dbReference>
<dbReference type="Proteomes" id="UP000198705">
    <property type="component" value="Unassembled WGS sequence"/>
</dbReference>
<proteinExistence type="predicted"/>
<dbReference type="OrthoDB" id="9771071at2"/>
<dbReference type="Pfam" id="PF01103">
    <property type="entry name" value="Omp85"/>
    <property type="match status" value="1"/>
</dbReference>
<comment type="subcellular location">
    <subcellularLocation>
        <location evidence="1">Membrane</location>
    </subcellularLocation>
</comment>
<dbReference type="STRING" id="649333.SAMN04487989_103114"/>
<dbReference type="Gene3D" id="2.40.160.50">
    <property type="entry name" value="membrane protein fhac: a member of the omp85/tpsb transporter family"/>
    <property type="match status" value="1"/>
</dbReference>
<evidence type="ECO:0000259" key="3">
    <source>
        <dbReference type="Pfam" id="PF01103"/>
    </source>
</evidence>
<protein>
    <submittedName>
        <fullName evidence="4">Surface antigen</fullName>
    </submittedName>
</protein>
<sequence length="381" mass="43822">MRNSTILLFFILSLIIVNKGFSQNDKKNVLRDSLDNKIDFSDFLLNPKGFIPLIQPITEPALGNIGGVITPIFISPNKNQIEGRYTPPNITSLFGGYTANDTWMVGAFRMANLPKYGLKYQAMMAYSSVNIDFYRTVPIVGEKQFAFNFKALPILLSIMKEINNTGLFIGIEYLFLKNEVTPKFDFESLPNFLDEKSLKTTLSSPGIALEFDNRDNIFTPDTGFLVNATYHFNAEWTGSDYNFSNLELSTQYYHKFIPQLVSGFRWASEFQFNESPFYTEPYINLRGVPKMRYQGRSTHLIETEHRFDFTMRWSLIGFGGLAKAVKENESFAESDLIYNYGTGFRYLIARKFKIRMGVDVAWSNNDFGYYIIFGCAWNNRK</sequence>
<evidence type="ECO:0000256" key="2">
    <source>
        <dbReference type="ARBA" id="ARBA00023136"/>
    </source>
</evidence>
<reference evidence="5" key="1">
    <citation type="submission" date="2016-10" db="EMBL/GenBank/DDBJ databases">
        <authorList>
            <person name="Varghese N."/>
            <person name="Submissions S."/>
        </authorList>
    </citation>
    <scope>NUCLEOTIDE SEQUENCE [LARGE SCALE GENOMIC DNA]</scope>
    <source>
        <strain evidence="5">DSM 23925</strain>
    </source>
</reference>
<keyword evidence="5" id="KW-1185">Reference proteome</keyword>